<name>A0ABP9VIM3_9BACT</name>
<accession>A0ABP9VIM3</accession>
<protein>
    <submittedName>
        <fullName evidence="1">Uncharacterized protein</fullName>
    </submittedName>
</protein>
<dbReference type="Proteomes" id="UP001416858">
    <property type="component" value="Unassembled WGS sequence"/>
</dbReference>
<sequence length="120" mass="12685">MTASDQGDGTTKIAINGTLRNTGGEWLRFLAQHTDTSGYYATSAEPNAALRFESSGVADYFDTGLGPGESMALTDTIAIPHARLQGVSVTISFHVAAGHAEPGSTRYGWARSETYSIDDP</sequence>
<reference evidence="1 2" key="1">
    <citation type="submission" date="2024-02" db="EMBL/GenBank/DDBJ databases">
        <title>Rhodopirellula caenicola NBRC 110016.</title>
        <authorList>
            <person name="Ichikawa N."/>
            <person name="Katano-Makiyama Y."/>
            <person name="Hidaka K."/>
        </authorList>
    </citation>
    <scope>NUCLEOTIDE SEQUENCE [LARGE SCALE GENOMIC DNA]</scope>
    <source>
        <strain evidence="1 2">NBRC 110016</strain>
    </source>
</reference>
<keyword evidence="2" id="KW-1185">Reference proteome</keyword>
<gene>
    <name evidence="1" type="ORF">Rcae01_00065</name>
</gene>
<organism evidence="1 2">
    <name type="scientific">Novipirellula caenicola</name>
    <dbReference type="NCBI Taxonomy" id="1536901"/>
    <lineage>
        <taxon>Bacteria</taxon>
        <taxon>Pseudomonadati</taxon>
        <taxon>Planctomycetota</taxon>
        <taxon>Planctomycetia</taxon>
        <taxon>Pirellulales</taxon>
        <taxon>Pirellulaceae</taxon>
        <taxon>Novipirellula</taxon>
    </lineage>
</organism>
<evidence type="ECO:0000313" key="2">
    <source>
        <dbReference type="Proteomes" id="UP001416858"/>
    </source>
</evidence>
<comment type="caution">
    <text evidence="1">The sequence shown here is derived from an EMBL/GenBank/DDBJ whole genome shotgun (WGS) entry which is preliminary data.</text>
</comment>
<evidence type="ECO:0000313" key="1">
    <source>
        <dbReference type="EMBL" id="GAA5504626.1"/>
    </source>
</evidence>
<dbReference type="EMBL" id="BAABRO010000001">
    <property type="protein sequence ID" value="GAA5504626.1"/>
    <property type="molecule type" value="Genomic_DNA"/>
</dbReference>
<proteinExistence type="predicted"/>